<dbReference type="PANTHER" id="PTHR45774:SF3">
    <property type="entry name" value="BTB (POZ) DOMAIN-CONTAINING 2B-RELATED"/>
    <property type="match status" value="1"/>
</dbReference>
<proteinExistence type="predicted"/>
<dbReference type="EMBL" id="JANTQA010000044">
    <property type="protein sequence ID" value="KAJ3434366.1"/>
    <property type="molecule type" value="Genomic_DNA"/>
</dbReference>
<sequence length="509" mass="58225">MQFVLKDFINNKDLADIEFRVGTKETLFYGHKFLIGLVSDFWYKKLYKEGWQTETPKGRVIVKLPKLDPILFGYFLEYVYTRKVSIKNSLVFDLWKVADRYGVAQLKKQCSDKFIETLDLTNCFHFYEYGISSGIKEWVVASRKFISLNIELILSKPNCFEGLQEDTIKDILTLENLLSPEIQIFWALYNWALKRMQKMGSTTSLSSKNQNKKKVTIKTLIKGFIPYIRLNLMSFQDLIEIHKTGIYDVETLFDTTIDLAIKNNIKLNQYTRAGPQLSNMKILFLGNCRRGQARIDHIIESISSGGLDNVKFLNISETTPIFKTMNEYDAIVVRSRNGESLIEPTSLGDNLARFVETGKGVVVMAINSLINTDSYRIQGRLVDEGFVPLQVAERIQQEQKELGEIHSPNHPIMKGVETFKTKDYTHVIGTHEINGGNLIASWNNGYPLITEKTKQGGKYGSVVCLNFHPCSTKITNDCGKAWLMQTDGAKIISNSVEYVLREYMKKIDL</sequence>
<organism evidence="2 3">
    <name type="scientific">Anaeramoeba flamelloides</name>
    <dbReference type="NCBI Taxonomy" id="1746091"/>
    <lineage>
        <taxon>Eukaryota</taxon>
        <taxon>Metamonada</taxon>
        <taxon>Anaeramoebidae</taxon>
        <taxon>Anaeramoeba</taxon>
    </lineage>
</organism>
<gene>
    <name evidence="2" type="ORF">M0812_19850</name>
</gene>
<dbReference type="SUPFAM" id="SSF52317">
    <property type="entry name" value="Class I glutamine amidotransferase-like"/>
    <property type="match status" value="1"/>
</dbReference>
<comment type="caution">
    <text evidence="2">The sequence shown here is derived from an EMBL/GenBank/DDBJ whole genome shotgun (WGS) entry which is preliminary data.</text>
</comment>
<dbReference type="SUPFAM" id="SSF54695">
    <property type="entry name" value="POZ domain"/>
    <property type="match status" value="1"/>
</dbReference>
<name>A0AAV7Z077_9EUKA</name>
<dbReference type="Proteomes" id="UP001146793">
    <property type="component" value="Unassembled WGS sequence"/>
</dbReference>
<dbReference type="InterPro" id="IPR011333">
    <property type="entry name" value="SKP1/BTB/POZ_sf"/>
</dbReference>
<dbReference type="SMART" id="SM00225">
    <property type="entry name" value="BTB"/>
    <property type="match status" value="1"/>
</dbReference>
<evidence type="ECO:0000313" key="3">
    <source>
        <dbReference type="Proteomes" id="UP001146793"/>
    </source>
</evidence>
<dbReference type="Gene3D" id="3.40.50.880">
    <property type="match status" value="1"/>
</dbReference>
<dbReference type="PROSITE" id="PS50097">
    <property type="entry name" value="BTB"/>
    <property type="match status" value="1"/>
</dbReference>
<evidence type="ECO:0000313" key="2">
    <source>
        <dbReference type="EMBL" id="KAJ3434366.1"/>
    </source>
</evidence>
<dbReference type="Gene3D" id="1.25.40.420">
    <property type="match status" value="1"/>
</dbReference>
<dbReference type="InterPro" id="IPR029062">
    <property type="entry name" value="Class_I_gatase-like"/>
</dbReference>
<accession>A0AAV7Z077</accession>
<dbReference type="PANTHER" id="PTHR45774">
    <property type="entry name" value="BTB/POZ DOMAIN-CONTAINING"/>
    <property type="match status" value="1"/>
</dbReference>
<protein>
    <submittedName>
        <fullName evidence="2">Pep-cterm sorting domain-containing protein</fullName>
    </submittedName>
</protein>
<evidence type="ECO:0000259" key="1">
    <source>
        <dbReference type="PROSITE" id="PS50097"/>
    </source>
</evidence>
<feature type="domain" description="BTB" evidence="1">
    <location>
        <begin position="15"/>
        <end position="88"/>
    </location>
</feature>
<dbReference type="Pfam" id="PF00651">
    <property type="entry name" value="BTB"/>
    <property type="match status" value="1"/>
</dbReference>
<reference evidence="2" key="1">
    <citation type="submission" date="2022-08" db="EMBL/GenBank/DDBJ databases">
        <title>Novel sulphate-reducing endosymbionts in the free-living metamonad Anaeramoeba.</title>
        <authorList>
            <person name="Jerlstrom-Hultqvist J."/>
            <person name="Cepicka I."/>
            <person name="Gallot-Lavallee L."/>
            <person name="Salas-Leiva D."/>
            <person name="Curtis B.A."/>
            <person name="Zahonova K."/>
            <person name="Pipaliya S."/>
            <person name="Dacks J."/>
            <person name="Roger A.J."/>
        </authorList>
    </citation>
    <scope>NUCLEOTIDE SEQUENCE</scope>
    <source>
        <strain evidence="2">Busselton2</strain>
    </source>
</reference>
<dbReference type="Gene3D" id="3.30.710.10">
    <property type="entry name" value="Potassium Channel Kv1.1, Chain A"/>
    <property type="match status" value="1"/>
</dbReference>
<dbReference type="InterPro" id="IPR000210">
    <property type="entry name" value="BTB/POZ_dom"/>
</dbReference>
<dbReference type="AlphaFoldDB" id="A0AAV7Z077"/>